<evidence type="ECO:0000259" key="12">
    <source>
        <dbReference type="Pfam" id="PF22544"/>
    </source>
</evidence>
<evidence type="ECO:0000256" key="4">
    <source>
        <dbReference type="ARBA" id="ARBA00022490"/>
    </source>
</evidence>
<dbReference type="NCBIfam" id="NF012200">
    <property type="entry name" value="choice_anch_D"/>
    <property type="match status" value="2"/>
</dbReference>
<evidence type="ECO:0000256" key="8">
    <source>
        <dbReference type="ARBA" id="ARBA00023069"/>
    </source>
</evidence>
<dbReference type="InterPro" id="IPR034073">
    <property type="entry name" value="Subtilisin_DY-like_dom"/>
</dbReference>
<dbReference type="PRINTS" id="PR00723">
    <property type="entry name" value="SUBTILISIN"/>
</dbReference>
<dbReference type="InterPro" id="IPR023828">
    <property type="entry name" value="Peptidase_S8_Ser-AS"/>
</dbReference>
<dbReference type="AlphaFoldDB" id="A0A1I4GSY2"/>
<dbReference type="Pfam" id="PF00082">
    <property type="entry name" value="Peptidase_S8"/>
    <property type="match status" value="1"/>
</dbReference>
<dbReference type="SUPFAM" id="SSF52743">
    <property type="entry name" value="Subtilisin-like"/>
    <property type="match status" value="1"/>
</dbReference>
<organism evidence="13 14">
    <name type="scientific">Nitrosomonas aestuarii</name>
    <dbReference type="NCBI Taxonomy" id="52441"/>
    <lineage>
        <taxon>Bacteria</taxon>
        <taxon>Pseudomonadati</taxon>
        <taxon>Pseudomonadota</taxon>
        <taxon>Betaproteobacteria</taxon>
        <taxon>Nitrosomonadales</taxon>
        <taxon>Nitrosomonadaceae</taxon>
        <taxon>Nitrosomonas</taxon>
    </lineage>
</organism>
<feature type="domain" description="HYDIN/VesB/CFA65-like Ig-like" evidence="12">
    <location>
        <begin position="579"/>
        <end position="668"/>
    </location>
</feature>
<dbReference type="PANTHER" id="PTHR43806:SF11">
    <property type="entry name" value="CEREVISIN-RELATED"/>
    <property type="match status" value="1"/>
</dbReference>
<dbReference type="OrthoDB" id="9790784at2"/>
<dbReference type="Gene3D" id="3.40.50.200">
    <property type="entry name" value="Peptidase S8/S53 domain"/>
    <property type="match status" value="1"/>
</dbReference>
<name>A0A1I4GSY2_9PROT</name>
<comment type="similarity">
    <text evidence="3 10">Belongs to the peptidase S8 family.</text>
</comment>
<dbReference type="InterPro" id="IPR036852">
    <property type="entry name" value="Peptidase_S8/S53_dom_sf"/>
</dbReference>
<feature type="domain" description="HYDIN/VesB/CFA65-like Ig-like" evidence="12">
    <location>
        <begin position="471"/>
        <end position="557"/>
    </location>
</feature>
<feature type="domain" description="Peptidase S8/S53" evidence="11">
    <location>
        <begin position="199"/>
        <end position="433"/>
    </location>
</feature>
<dbReference type="GO" id="GO:0004252">
    <property type="term" value="F:serine-type endopeptidase activity"/>
    <property type="evidence" value="ECO:0007669"/>
    <property type="project" value="InterPro"/>
</dbReference>
<dbReference type="InterPro" id="IPR000209">
    <property type="entry name" value="Peptidase_S8/S53_dom"/>
</dbReference>
<dbReference type="CDD" id="cd04843">
    <property type="entry name" value="Peptidases_S8_11"/>
    <property type="match status" value="1"/>
</dbReference>
<protein>
    <submittedName>
        <fullName evidence="13">Abnormal spindle-like microcephaly-assoc'd, ASPM-SPD-2-Hydin</fullName>
    </submittedName>
</protein>
<evidence type="ECO:0000256" key="6">
    <source>
        <dbReference type="ARBA" id="ARBA00022801"/>
    </source>
</evidence>
<evidence type="ECO:0000256" key="9">
    <source>
        <dbReference type="ARBA" id="ARBA00023273"/>
    </source>
</evidence>
<keyword evidence="5" id="KW-0645">Protease</keyword>
<comment type="subcellular location">
    <subcellularLocation>
        <location evidence="1">Cell projection</location>
        <location evidence="1">Cilium</location>
    </subcellularLocation>
    <subcellularLocation>
        <location evidence="2">Cytoplasm</location>
    </subcellularLocation>
</comment>
<dbReference type="Gene3D" id="2.60.40.10">
    <property type="entry name" value="Immunoglobulins"/>
    <property type="match status" value="3"/>
</dbReference>
<dbReference type="InterPro" id="IPR050131">
    <property type="entry name" value="Peptidase_S8_subtilisin-like"/>
</dbReference>
<dbReference type="Proteomes" id="UP000199533">
    <property type="component" value="Unassembled WGS sequence"/>
</dbReference>
<keyword evidence="14" id="KW-1185">Reference proteome</keyword>
<dbReference type="InterPro" id="IPR053879">
    <property type="entry name" value="HYDIN_VesB_CFA65-like_Ig"/>
</dbReference>
<accession>A0A1I4GSY2</accession>
<keyword evidence="9" id="KW-0966">Cell projection</keyword>
<evidence type="ECO:0000259" key="11">
    <source>
        <dbReference type="Pfam" id="PF00082"/>
    </source>
</evidence>
<dbReference type="PROSITE" id="PS51892">
    <property type="entry name" value="SUBTILASE"/>
    <property type="match status" value="1"/>
</dbReference>
<dbReference type="PANTHER" id="PTHR43806">
    <property type="entry name" value="PEPTIDASE S8"/>
    <property type="match status" value="1"/>
</dbReference>
<keyword evidence="7" id="KW-0720">Serine protease</keyword>
<keyword evidence="4" id="KW-0963">Cytoplasm</keyword>
<dbReference type="STRING" id="52441.SAMN05216302_106213"/>
<dbReference type="GO" id="GO:0006508">
    <property type="term" value="P:proteolysis"/>
    <property type="evidence" value="ECO:0007669"/>
    <property type="project" value="UniProtKB-KW"/>
</dbReference>
<dbReference type="GO" id="GO:0005737">
    <property type="term" value="C:cytoplasm"/>
    <property type="evidence" value="ECO:0007669"/>
    <property type="project" value="UniProtKB-SubCell"/>
</dbReference>
<dbReference type="Pfam" id="PF22544">
    <property type="entry name" value="HYDIN_VesB_CFA65-like_Ig"/>
    <property type="match status" value="2"/>
</dbReference>
<evidence type="ECO:0000256" key="3">
    <source>
        <dbReference type="ARBA" id="ARBA00011073"/>
    </source>
</evidence>
<keyword evidence="8" id="KW-0969">Cilium</keyword>
<dbReference type="EMBL" id="FOSP01000062">
    <property type="protein sequence ID" value="SFL33009.1"/>
    <property type="molecule type" value="Genomic_DNA"/>
</dbReference>
<dbReference type="InterPro" id="IPR015500">
    <property type="entry name" value="Peptidase_S8_subtilisin-rel"/>
</dbReference>
<dbReference type="InterPro" id="IPR013783">
    <property type="entry name" value="Ig-like_fold"/>
</dbReference>
<evidence type="ECO:0000256" key="10">
    <source>
        <dbReference type="PROSITE-ProRule" id="PRU01240"/>
    </source>
</evidence>
<gene>
    <name evidence="13" type="ORF">SAMN05216302_106213</name>
</gene>
<keyword evidence="6" id="KW-0378">Hydrolase</keyword>
<evidence type="ECO:0000256" key="1">
    <source>
        <dbReference type="ARBA" id="ARBA00004138"/>
    </source>
</evidence>
<evidence type="ECO:0000313" key="13">
    <source>
        <dbReference type="EMBL" id="SFL33009.1"/>
    </source>
</evidence>
<dbReference type="RefSeq" id="WP_090703416.1">
    <property type="nucleotide sequence ID" value="NZ_FOSP01000062.1"/>
</dbReference>
<evidence type="ECO:0000256" key="7">
    <source>
        <dbReference type="ARBA" id="ARBA00022825"/>
    </source>
</evidence>
<comment type="caution">
    <text evidence="10">Lacks conserved residue(s) required for the propagation of feature annotation.</text>
</comment>
<reference evidence="14" key="1">
    <citation type="submission" date="2016-10" db="EMBL/GenBank/DDBJ databases">
        <authorList>
            <person name="Varghese N."/>
            <person name="Submissions S."/>
        </authorList>
    </citation>
    <scope>NUCLEOTIDE SEQUENCE [LARGE SCALE GENOMIC DNA]</scope>
    <source>
        <strain evidence="14">Nm69</strain>
    </source>
</reference>
<evidence type="ECO:0000256" key="2">
    <source>
        <dbReference type="ARBA" id="ARBA00004496"/>
    </source>
</evidence>
<sequence>METGKIKSHYSGFIVIRLMQKIKPASEPVESLRSFSAACKLQGIEKLLDLYDIKDTRPVIRAFPPNKILELEKQAAQTELPPLHSLTAYWKLDIRHLTEKSEEIVKCFNALDEVDIAYRELEATDPAVSPADDPYNVSQGYLDAAPVGIDARWAWTQLNGEGAGIGFVDLEQGWFLNHEDFASKSPSLLYGDNRDGIGTYVGNHGTAVLGEVIADDNTVGVVGIAPSVSSVNVTSHWDTAKNSCCHVADAIAGALPTLQVGDVLLLEVQRGIGLPTETDVADFDAIRLAVSLGIIVVEAAGNGGVDLDNYTDGGGNFVLNRGNADFKDSGAIVVGASLSSLPHNRAVFPNWASNFGSRIDCYAWGENVTTAGYGGLDNGGGDNNRTYTSTFNGTSSASPIISGAALIVQGMYEANTNNRLSSLQMRALLSDPATGTAQGEDVAGNIGVMPDLRSIIETTLEIPRLVTVIADTGDFGNVCVGSFRDKVLVLSNSGNRRLIVTNITSNSGEFLLPSVSSYPLIIEAGNSLPVPIRLQPTSFGPKAATITVISNNPNGPKEVLVSGNASAPRLAVIIAAAGNFGDACIGSFIDKMITLSNSGHCALTISNITSSSAEFIVANVLSYPLNIEAGGSLQVPVRFQPTSFGSKSATITVTSDDPASPQSVNVSGMAPSGKLAVTGSLCFGGVKACCSMERTLSICNVGACNLNVTSVAFKRKSRHWKLINNPFPATLHPGSCLDIVVRYKATEKCPRCCELVITSDDPMNPVKILDVMAYTDWNEYSRQYCEDCQKGCCDKHHNKSCERECLDDCCDEDESEYV</sequence>
<evidence type="ECO:0000313" key="14">
    <source>
        <dbReference type="Proteomes" id="UP000199533"/>
    </source>
</evidence>
<proteinExistence type="inferred from homology"/>
<evidence type="ECO:0000256" key="5">
    <source>
        <dbReference type="ARBA" id="ARBA00022670"/>
    </source>
</evidence>
<dbReference type="PROSITE" id="PS00138">
    <property type="entry name" value="SUBTILASE_SER"/>
    <property type="match status" value="1"/>
</dbReference>